<accession>A0ACC5W5T5</accession>
<name>A0ACC5W5T5_PANGG</name>
<keyword evidence="2" id="KW-1185">Reference proteome</keyword>
<dbReference type="EMBL" id="CM040454">
    <property type="protein sequence ID" value="MCI4374417.1"/>
    <property type="molecule type" value="Genomic_DNA"/>
</dbReference>
<gene>
    <name evidence="1" type="ORF">PGIGA_G00005970</name>
</gene>
<dbReference type="Proteomes" id="UP000829447">
    <property type="component" value="Linkage Group LG1"/>
</dbReference>
<proteinExistence type="predicted"/>
<reference evidence="1 2" key="1">
    <citation type="journal article" date="2022" name="bioRxiv">
        <title>An ancient truncated duplication of the anti-Mullerian hormone receptor type 2 gene is a potential conserved master sex determinant in the Pangasiidae catfish family.</title>
        <authorList>
            <person name="Wen M."/>
            <person name="Pan Q."/>
            <person name="Jouanno E."/>
            <person name="Montfort J."/>
            <person name="Zahm M."/>
            <person name="Cabau C."/>
            <person name="Klopp C."/>
            <person name="Iampietro C."/>
            <person name="Roques C."/>
            <person name="Bouchez O."/>
            <person name="Castinel A."/>
            <person name="Donnadieu C."/>
            <person name="Parrinello H."/>
            <person name="Poncet C."/>
            <person name="Belmonte E."/>
            <person name="Gautier V."/>
            <person name="Avarre J.-C."/>
            <person name="Dugue R."/>
            <person name="Gustiano R."/>
            <person name="Ha T.T.T."/>
            <person name="Campet M."/>
            <person name="Sriphairoj K."/>
            <person name="Ribolli J."/>
            <person name="de Almeida F.L."/>
            <person name="Desvignes T."/>
            <person name="Postlethwait J.H."/>
            <person name="Bucao C.F."/>
            <person name="Robinson-Rechavi M."/>
            <person name="Bobe J."/>
            <person name="Herpin A."/>
            <person name="Guiguen Y."/>
        </authorList>
    </citation>
    <scope>NUCLEOTIDE SEQUENCE [LARGE SCALE GENOMIC DNA]</scope>
    <source>
        <strain evidence="1">YG-Dec2019</strain>
    </source>
</reference>
<evidence type="ECO:0000313" key="1">
    <source>
        <dbReference type="EMBL" id="MCI4374417.1"/>
    </source>
</evidence>
<organism evidence="1 2">
    <name type="scientific">Pangasianodon gigas</name>
    <name type="common">Mekong giant catfish</name>
    <name type="synonym">Pangasius gigas</name>
    <dbReference type="NCBI Taxonomy" id="30993"/>
    <lineage>
        <taxon>Eukaryota</taxon>
        <taxon>Metazoa</taxon>
        <taxon>Chordata</taxon>
        <taxon>Craniata</taxon>
        <taxon>Vertebrata</taxon>
        <taxon>Euteleostomi</taxon>
        <taxon>Actinopterygii</taxon>
        <taxon>Neopterygii</taxon>
        <taxon>Teleostei</taxon>
        <taxon>Ostariophysi</taxon>
        <taxon>Siluriformes</taxon>
        <taxon>Pangasiidae</taxon>
        <taxon>Pangasianodon</taxon>
    </lineage>
</organism>
<comment type="caution">
    <text evidence="1">The sequence shown here is derived from an EMBL/GenBank/DDBJ whole genome shotgun (WGS) entry which is preliminary data.</text>
</comment>
<sequence length="288" mass="32175">MKSSGLGTHWGFVCVWLLCFVNASVSGSFPKAQNVTWVSFNFKTLLTWSPKPTNYSYTVEFSKLGEDNQRTPHCIQMSETECDLTAELRELKSKYGADVLSEPLRGISSDLIEFPRTASAQFCPYQDTIIGSPSFKIEVSKDKRKITLYIEDIPTAVLDAQKQQRTIQDIFKNDLQYKVTYNKAKSSGKKEKRSASSQIELTDLDKGASYCFTVQVYIPSRSINKQLGEESQVQCSEAEDLSFFENYSSAVIAGGIVFIIVIISAVIAVMVICCRRQREAKNGGNAIL</sequence>
<evidence type="ECO:0000313" key="2">
    <source>
        <dbReference type="Proteomes" id="UP000829447"/>
    </source>
</evidence>
<protein>
    <submittedName>
        <fullName evidence="1">Uncharacterized protein</fullName>
    </submittedName>
</protein>